<comment type="subcellular location">
    <subcellularLocation>
        <location evidence="1">Cell membrane</location>
        <topology evidence="1">Multi-pass membrane protein</topology>
    </subcellularLocation>
</comment>
<evidence type="ECO:0000256" key="1">
    <source>
        <dbReference type="ARBA" id="ARBA00004651"/>
    </source>
</evidence>
<accession>A0ABY2QVE8</accession>
<feature type="transmembrane region" description="Helical" evidence="7">
    <location>
        <begin position="247"/>
        <end position="266"/>
    </location>
</feature>
<dbReference type="PANTHER" id="PTHR32196">
    <property type="entry name" value="ABC TRANSPORTER PERMEASE PROTEIN YPHD-RELATED-RELATED"/>
    <property type="match status" value="1"/>
</dbReference>
<evidence type="ECO:0000256" key="5">
    <source>
        <dbReference type="ARBA" id="ARBA00023136"/>
    </source>
</evidence>
<feature type="transmembrane region" description="Helical" evidence="7">
    <location>
        <begin position="273"/>
        <end position="293"/>
    </location>
</feature>
<evidence type="ECO:0000313" key="9">
    <source>
        <dbReference type="Proteomes" id="UP000309667"/>
    </source>
</evidence>
<feature type="transmembrane region" description="Helical" evidence="7">
    <location>
        <begin position="97"/>
        <end position="119"/>
    </location>
</feature>
<feature type="transmembrane region" description="Helical" evidence="7">
    <location>
        <begin position="213"/>
        <end position="235"/>
    </location>
</feature>
<name>A0ABY2QVE8_9HYPH</name>
<evidence type="ECO:0000256" key="2">
    <source>
        <dbReference type="ARBA" id="ARBA00022475"/>
    </source>
</evidence>
<dbReference type="Pfam" id="PF02653">
    <property type="entry name" value="BPD_transp_2"/>
    <property type="match status" value="1"/>
</dbReference>
<feature type="transmembrane region" description="Helical" evidence="7">
    <location>
        <begin position="73"/>
        <end position="91"/>
    </location>
</feature>
<proteinExistence type="predicted"/>
<dbReference type="RefSeq" id="WP_136557350.1">
    <property type="nucleotide sequence ID" value="NZ_STGT01000002.1"/>
</dbReference>
<dbReference type="Proteomes" id="UP000309667">
    <property type="component" value="Unassembled WGS sequence"/>
</dbReference>
<feature type="transmembrane region" description="Helical" evidence="7">
    <location>
        <begin position="164"/>
        <end position="184"/>
    </location>
</feature>
<dbReference type="PANTHER" id="PTHR32196:SF19">
    <property type="entry name" value="GALACTOFURANOSE TRANSPORTER PERMEASE PROTEIN YTFT"/>
    <property type="match status" value="1"/>
</dbReference>
<feature type="transmembrane region" description="Helical" evidence="7">
    <location>
        <begin position="126"/>
        <end position="144"/>
    </location>
</feature>
<keyword evidence="4 7" id="KW-1133">Transmembrane helix</keyword>
<reference evidence="8 9" key="1">
    <citation type="submission" date="2019-04" db="EMBL/GenBank/DDBJ databases">
        <title>Genome sequence of strain 7209-2.</title>
        <authorList>
            <person name="Gao J."/>
            <person name="Sun J."/>
        </authorList>
    </citation>
    <scope>NUCLEOTIDE SEQUENCE [LARGE SCALE GENOMIC DNA]</scope>
    <source>
        <strain evidence="8 9">7209-2</strain>
    </source>
</reference>
<evidence type="ECO:0000256" key="7">
    <source>
        <dbReference type="SAM" id="Phobius"/>
    </source>
</evidence>
<sequence>MKRLSMSRIISPQLLALAGVLFFNWLVFPGFFNVTWQDGRLFGSLIDVINRGAPVAILAIGMTAIIATKGVDLSVGAVMAVAGAVAATSAVAGQPLIVTLAAALAVGVLCGLWNGILVAYLGIQPFVATLVLMVAGRGVAQLITEGSIVTFSDPALIFVGTGNLFGLPMPAVIAIALMLVAHLFMRRTAIGLFIEAIGINLSAANYTGLRSKVLILCIYAFGGFCAGMAGIIAAADIRGADANNAGLWLELDAILAVVIGGTSLLGGRFSIPMSVLGAIIIQAMNTGVLVSGFPPEFNLIVKAGMIIIILVLQSARIAQVLGRRFGPRQAVPTTPTKTSGQTSGQAR</sequence>
<keyword evidence="5 7" id="KW-0472">Membrane</keyword>
<evidence type="ECO:0000256" key="3">
    <source>
        <dbReference type="ARBA" id="ARBA00022692"/>
    </source>
</evidence>
<evidence type="ECO:0000313" key="8">
    <source>
        <dbReference type="EMBL" id="THV15060.1"/>
    </source>
</evidence>
<feature type="region of interest" description="Disordered" evidence="6">
    <location>
        <begin position="328"/>
        <end position="347"/>
    </location>
</feature>
<keyword evidence="3 7" id="KW-0812">Transmembrane</keyword>
<feature type="compositionally biased region" description="Polar residues" evidence="6">
    <location>
        <begin position="331"/>
        <end position="347"/>
    </location>
</feature>
<gene>
    <name evidence="8" type="ORF">E9677_06755</name>
</gene>
<feature type="transmembrane region" description="Helical" evidence="7">
    <location>
        <begin position="48"/>
        <end position="66"/>
    </location>
</feature>
<dbReference type="EMBL" id="STGT01000002">
    <property type="protein sequence ID" value="THV15060.1"/>
    <property type="molecule type" value="Genomic_DNA"/>
</dbReference>
<feature type="transmembrane region" description="Helical" evidence="7">
    <location>
        <begin position="12"/>
        <end position="36"/>
    </location>
</feature>
<evidence type="ECO:0000256" key="4">
    <source>
        <dbReference type="ARBA" id="ARBA00022989"/>
    </source>
</evidence>
<keyword evidence="9" id="KW-1185">Reference proteome</keyword>
<keyword evidence="2" id="KW-1003">Cell membrane</keyword>
<dbReference type="InterPro" id="IPR001851">
    <property type="entry name" value="ABC_transp_permease"/>
</dbReference>
<protein>
    <submittedName>
        <fullName evidence="8">ABC transporter permease</fullName>
    </submittedName>
</protein>
<evidence type="ECO:0000256" key="6">
    <source>
        <dbReference type="SAM" id="MobiDB-lite"/>
    </source>
</evidence>
<feature type="transmembrane region" description="Helical" evidence="7">
    <location>
        <begin position="299"/>
        <end position="318"/>
    </location>
</feature>
<organism evidence="8 9">
    <name type="scientific">Rhizobium rhizophilum</name>
    <dbReference type="NCBI Taxonomy" id="1850373"/>
    <lineage>
        <taxon>Bacteria</taxon>
        <taxon>Pseudomonadati</taxon>
        <taxon>Pseudomonadota</taxon>
        <taxon>Alphaproteobacteria</taxon>
        <taxon>Hyphomicrobiales</taxon>
        <taxon>Rhizobiaceae</taxon>
        <taxon>Rhizobium/Agrobacterium group</taxon>
        <taxon>Rhizobium</taxon>
    </lineage>
</organism>
<comment type="caution">
    <text evidence="8">The sequence shown here is derived from an EMBL/GenBank/DDBJ whole genome shotgun (WGS) entry which is preliminary data.</text>
</comment>
<dbReference type="CDD" id="cd06579">
    <property type="entry name" value="TM_PBP1_transp_AraH_like"/>
    <property type="match status" value="1"/>
</dbReference>